<comment type="caution">
    <text evidence="2">The sequence shown here is derived from an EMBL/GenBank/DDBJ whole genome shotgun (WGS) entry which is preliminary data.</text>
</comment>
<protein>
    <submittedName>
        <fullName evidence="2">Uncharacterized protein</fullName>
    </submittedName>
</protein>
<accession>A0A8X7WIB6</accession>
<gene>
    <name evidence="2" type="ORF">Bca52824_002668</name>
</gene>
<sequence length="75" mass="8078">MNSDLQLAIALQQQEFEDQSPRSNPTPQPPPSVGASRLITGPQVPRSNHRPSSAAASVSSRHEGKSSKDSKCRIK</sequence>
<proteinExistence type="predicted"/>
<dbReference type="Proteomes" id="UP000886595">
    <property type="component" value="Unassembled WGS sequence"/>
</dbReference>
<organism evidence="2 3">
    <name type="scientific">Brassica carinata</name>
    <name type="common">Ethiopian mustard</name>
    <name type="synonym">Abyssinian cabbage</name>
    <dbReference type="NCBI Taxonomy" id="52824"/>
    <lineage>
        <taxon>Eukaryota</taxon>
        <taxon>Viridiplantae</taxon>
        <taxon>Streptophyta</taxon>
        <taxon>Embryophyta</taxon>
        <taxon>Tracheophyta</taxon>
        <taxon>Spermatophyta</taxon>
        <taxon>Magnoliopsida</taxon>
        <taxon>eudicotyledons</taxon>
        <taxon>Gunneridae</taxon>
        <taxon>Pentapetalae</taxon>
        <taxon>rosids</taxon>
        <taxon>malvids</taxon>
        <taxon>Brassicales</taxon>
        <taxon>Brassicaceae</taxon>
        <taxon>Brassiceae</taxon>
        <taxon>Brassica</taxon>
    </lineage>
</organism>
<evidence type="ECO:0000313" key="3">
    <source>
        <dbReference type="Proteomes" id="UP000886595"/>
    </source>
</evidence>
<dbReference type="AlphaFoldDB" id="A0A8X7WIB6"/>
<feature type="compositionally biased region" description="Basic and acidic residues" evidence="1">
    <location>
        <begin position="60"/>
        <end position="75"/>
    </location>
</feature>
<evidence type="ECO:0000256" key="1">
    <source>
        <dbReference type="SAM" id="MobiDB-lite"/>
    </source>
</evidence>
<name>A0A8X7WIB6_BRACI</name>
<reference evidence="2 3" key="1">
    <citation type="submission" date="2020-02" db="EMBL/GenBank/DDBJ databases">
        <authorList>
            <person name="Ma Q."/>
            <person name="Huang Y."/>
            <person name="Song X."/>
            <person name="Pei D."/>
        </authorList>
    </citation>
    <scope>NUCLEOTIDE SEQUENCE [LARGE SCALE GENOMIC DNA]</scope>
    <source>
        <strain evidence="2">Sxm20200214</strain>
        <tissue evidence="2">Leaf</tissue>
    </source>
</reference>
<evidence type="ECO:0000313" key="2">
    <source>
        <dbReference type="EMBL" id="KAG2331488.1"/>
    </source>
</evidence>
<feature type="region of interest" description="Disordered" evidence="1">
    <location>
        <begin position="14"/>
        <end position="75"/>
    </location>
</feature>
<dbReference type="EMBL" id="JAAMPC010000001">
    <property type="protein sequence ID" value="KAG2331488.1"/>
    <property type="molecule type" value="Genomic_DNA"/>
</dbReference>
<keyword evidence="3" id="KW-1185">Reference proteome</keyword>